<dbReference type="RefSeq" id="WP_102112176.1">
    <property type="nucleotide sequence ID" value="NZ_BMGN01000002.1"/>
</dbReference>
<evidence type="ECO:0000313" key="2">
    <source>
        <dbReference type="Proteomes" id="UP000234752"/>
    </source>
</evidence>
<gene>
    <name evidence="1" type="ORF">C0V82_09780</name>
</gene>
<dbReference type="Gene3D" id="2.60.40.1880">
    <property type="entry name" value="Invasion associated locus B (IalB) protein"/>
    <property type="match status" value="1"/>
</dbReference>
<keyword evidence="2" id="KW-1185">Reference proteome</keyword>
<dbReference type="EMBL" id="CP025611">
    <property type="protein sequence ID" value="AUN30492.1"/>
    <property type="molecule type" value="Genomic_DNA"/>
</dbReference>
<protein>
    <submittedName>
        <fullName evidence="1">Uncharacterized protein</fullName>
    </submittedName>
</protein>
<evidence type="ECO:0000313" key="1">
    <source>
        <dbReference type="EMBL" id="AUN30492.1"/>
    </source>
</evidence>
<dbReference type="InterPro" id="IPR038696">
    <property type="entry name" value="IalB_sf"/>
</dbReference>
<dbReference type="Proteomes" id="UP000234752">
    <property type="component" value="Chromosome eg_1"/>
</dbReference>
<dbReference type="KEGG" id="ncb:C0V82_09780"/>
<reference evidence="1 2" key="1">
    <citation type="submission" date="2017-12" db="EMBL/GenBank/DDBJ databases">
        <title>Genomes of bacteria within cyanobacterial aggregates.</title>
        <authorList>
            <person name="Cai H."/>
        </authorList>
    </citation>
    <scope>NUCLEOTIDE SEQUENCE [LARGE SCALE GENOMIC DNA]</scope>
    <source>
        <strain evidence="1 2">TH16</strain>
    </source>
</reference>
<accession>A0A2K9NBW3</accession>
<dbReference type="AlphaFoldDB" id="A0A2K9NBW3"/>
<name>A0A2K9NBW3_9PROT</name>
<sequence length="186" mass="20437">MQQPARQILTLFSLALTLLLALPAMSAEPRLIGIFRDWNAFMLEEPSGPVCWMVSRPKKMEGDFTKRGDVFLMITHRPAERTYDVVNFIAGYPFAEHAEVQVQVGKQSFKLFSKDEQAWAREADTDHAIAQALRQGSTLVVRGTSLRGSRTTDTFSLAGSGGAYQAIGDACAERAAAPPQVEPPPQ</sequence>
<proteinExistence type="predicted"/>
<dbReference type="InterPro" id="IPR010642">
    <property type="entry name" value="Invasion_prot_B"/>
</dbReference>
<dbReference type="Pfam" id="PF06776">
    <property type="entry name" value="IalB"/>
    <property type="match status" value="1"/>
</dbReference>
<dbReference type="OrthoDB" id="9806572at2"/>
<organism evidence="1 2">
    <name type="scientific">Niveispirillum cyanobacteriorum</name>
    <dbReference type="NCBI Taxonomy" id="1612173"/>
    <lineage>
        <taxon>Bacteria</taxon>
        <taxon>Pseudomonadati</taxon>
        <taxon>Pseudomonadota</taxon>
        <taxon>Alphaproteobacteria</taxon>
        <taxon>Rhodospirillales</taxon>
        <taxon>Azospirillaceae</taxon>
        <taxon>Niveispirillum</taxon>
    </lineage>
</organism>